<evidence type="ECO:0000313" key="1">
    <source>
        <dbReference type="EMBL" id="KAK9160493.1"/>
    </source>
</evidence>
<accession>A0AAP0PY11</accession>
<proteinExistence type="predicted"/>
<dbReference type="Proteomes" id="UP001420932">
    <property type="component" value="Unassembled WGS sequence"/>
</dbReference>
<sequence length="186" mass="20607">MVLSFFSLGPSPLHSGLSPLVAHSSLPPHPTLLSVIVSSAVDSLLYSLIFFSLCELVLPTFDRFQSDFSPNQADFKNKIKILHRALQLMDTTYTLHREKLSKSPGIGNLFLSFVAAKTSIEVAIGISWATQPQILKLPLVLVRFCLNLLQVEIYGVVKRERIFYKTIPRALGCLAVLEVQIGSKLV</sequence>
<protein>
    <submittedName>
        <fullName evidence="1">Uncharacterized protein</fullName>
    </submittedName>
</protein>
<dbReference type="AlphaFoldDB" id="A0AAP0PY11"/>
<organism evidence="1 2">
    <name type="scientific">Stephania yunnanensis</name>
    <dbReference type="NCBI Taxonomy" id="152371"/>
    <lineage>
        <taxon>Eukaryota</taxon>
        <taxon>Viridiplantae</taxon>
        <taxon>Streptophyta</taxon>
        <taxon>Embryophyta</taxon>
        <taxon>Tracheophyta</taxon>
        <taxon>Spermatophyta</taxon>
        <taxon>Magnoliopsida</taxon>
        <taxon>Ranunculales</taxon>
        <taxon>Menispermaceae</taxon>
        <taxon>Menispermoideae</taxon>
        <taxon>Cissampelideae</taxon>
        <taxon>Stephania</taxon>
    </lineage>
</organism>
<name>A0AAP0PY11_9MAGN</name>
<gene>
    <name evidence="1" type="ORF">Syun_006834</name>
</gene>
<dbReference type="EMBL" id="JBBNAF010000003">
    <property type="protein sequence ID" value="KAK9160493.1"/>
    <property type="molecule type" value="Genomic_DNA"/>
</dbReference>
<comment type="caution">
    <text evidence="1">The sequence shown here is derived from an EMBL/GenBank/DDBJ whole genome shotgun (WGS) entry which is preliminary data.</text>
</comment>
<evidence type="ECO:0000313" key="2">
    <source>
        <dbReference type="Proteomes" id="UP001420932"/>
    </source>
</evidence>
<keyword evidence="2" id="KW-1185">Reference proteome</keyword>
<reference evidence="1 2" key="1">
    <citation type="submission" date="2024-01" db="EMBL/GenBank/DDBJ databases">
        <title>Genome assemblies of Stephania.</title>
        <authorList>
            <person name="Yang L."/>
        </authorList>
    </citation>
    <scope>NUCLEOTIDE SEQUENCE [LARGE SCALE GENOMIC DNA]</scope>
    <source>
        <strain evidence="1">YNDBR</strain>
        <tissue evidence="1">Leaf</tissue>
    </source>
</reference>